<feature type="transmembrane region" description="Helical" evidence="2">
    <location>
        <begin position="431"/>
        <end position="452"/>
    </location>
</feature>
<dbReference type="OrthoDB" id="195333at2759"/>
<feature type="transmembrane region" description="Helical" evidence="2">
    <location>
        <begin position="585"/>
        <end position="605"/>
    </location>
</feature>
<keyword evidence="2" id="KW-1133">Transmembrane helix</keyword>
<keyword evidence="2" id="KW-0812">Transmembrane</keyword>
<sequence length="621" mass="69072">MLLMRARAGFLSWKSITTFTKAAFTPRWLSTNSTQQTTHNFLHCPPQPPLPTPLKARAKLYSNSLLVLLLGSAQTFYDNDTNGERFMLLDDGDMTSLGITDGSGSAFVRTRNDSYGYYAWPPSDIRDDASVRMVDKQFDVSITFILDKLLNLDEPDFSFEAELTVMPKLKWNNLVLLDDPDAVLMPSSVEDLGFTSRAAEGVLATGDQNSPGLQKSLGHQIYKVRGTSMGNYYFHKFPYDQQELNITIQMPDLPLRKAKFVTRADATSSSDGAGNLPLWETTCVSSSVDTVDENSKGISVYMAEDDPYGTYMAKLDELDQITGISEMYAHQDVQANAETDNEAKVAVYENYQKWSTVTLTIQVSRKPDFYPYNFVLVVALLVFVSFFSFHMEKSGLGDRRLGLTLTIVLGLNVFQIVIIDNMPATGYLTNMHNFLLVSTEIVMGVAVENLIVNAAAKRRAALEATLGAFLMAVDKPKPKKREGKEVEMSSMDSSVGTMHGNTLLGGTPKDADLESNMKTNPMVAKGLRKFKSKASSGMSQDTTESVGKGESGGGRQKPAFERSKRRDCMECFKSWNRIIIWIDDYLDYVSTIVFPLVFAYFFLVLQDEGEMGEQGVIEARC</sequence>
<dbReference type="InterPro" id="IPR006029">
    <property type="entry name" value="Neurotrans-gated_channel_TM"/>
</dbReference>
<feature type="domain" description="Neurotransmitter-gated ion-channel transmembrane" evidence="3">
    <location>
        <begin position="380"/>
        <end position="603"/>
    </location>
</feature>
<comment type="caution">
    <text evidence="4">The sequence shown here is derived from an EMBL/GenBank/DDBJ whole genome shotgun (WGS) entry which is preliminary data.</text>
</comment>
<dbReference type="InterPro" id="IPR036719">
    <property type="entry name" value="Neuro-gated_channel_TM_sf"/>
</dbReference>
<feature type="region of interest" description="Disordered" evidence="1">
    <location>
        <begin position="532"/>
        <end position="561"/>
    </location>
</feature>
<feature type="transmembrane region" description="Helical" evidence="2">
    <location>
        <begin position="369"/>
        <end position="389"/>
    </location>
</feature>
<evidence type="ECO:0000313" key="5">
    <source>
        <dbReference type="Proteomes" id="UP001165122"/>
    </source>
</evidence>
<feature type="compositionally biased region" description="Polar residues" evidence="1">
    <location>
        <begin position="490"/>
        <end position="500"/>
    </location>
</feature>
<reference evidence="5" key="1">
    <citation type="journal article" date="2023" name="Commun. Biol.">
        <title>Genome analysis of Parmales, the sister group of diatoms, reveals the evolutionary specialization of diatoms from phago-mixotrophs to photoautotrophs.</title>
        <authorList>
            <person name="Ban H."/>
            <person name="Sato S."/>
            <person name="Yoshikawa S."/>
            <person name="Yamada K."/>
            <person name="Nakamura Y."/>
            <person name="Ichinomiya M."/>
            <person name="Sato N."/>
            <person name="Blanc-Mathieu R."/>
            <person name="Endo H."/>
            <person name="Kuwata A."/>
            <person name="Ogata H."/>
        </authorList>
    </citation>
    <scope>NUCLEOTIDE SEQUENCE [LARGE SCALE GENOMIC DNA]</scope>
    <source>
        <strain evidence="5">NIES 3700</strain>
    </source>
</reference>
<organism evidence="4 5">
    <name type="scientific">Triparma laevis f. longispina</name>
    <dbReference type="NCBI Taxonomy" id="1714387"/>
    <lineage>
        <taxon>Eukaryota</taxon>
        <taxon>Sar</taxon>
        <taxon>Stramenopiles</taxon>
        <taxon>Ochrophyta</taxon>
        <taxon>Bolidophyceae</taxon>
        <taxon>Parmales</taxon>
        <taxon>Triparmaceae</taxon>
        <taxon>Triparma</taxon>
    </lineage>
</organism>
<feature type="region of interest" description="Disordered" evidence="1">
    <location>
        <begin position="479"/>
        <end position="500"/>
    </location>
</feature>
<proteinExistence type="predicted"/>
<dbReference type="SUPFAM" id="SSF90112">
    <property type="entry name" value="Neurotransmitter-gated ion-channel transmembrane pore"/>
    <property type="match status" value="1"/>
</dbReference>
<protein>
    <recommendedName>
        <fullName evidence="3">Neurotransmitter-gated ion-channel transmembrane domain-containing protein</fullName>
    </recommendedName>
</protein>
<keyword evidence="2" id="KW-0472">Membrane</keyword>
<feature type="transmembrane region" description="Helical" evidence="2">
    <location>
        <begin position="401"/>
        <end position="419"/>
    </location>
</feature>
<accession>A0A9W7AW07</accession>
<dbReference type="GO" id="GO:0004888">
    <property type="term" value="F:transmembrane signaling receptor activity"/>
    <property type="evidence" value="ECO:0007669"/>
    <property type="project" value="InterPro"/>
</dbReference>
<dbReference type="EMBL" id="BRXW01000705">
    <property type="protein sequence ID" value="GMH74935.1"/>
    <property type="molecule type" value="Genomic_DNA"/>
</dbReference>
<dbReference type="Pfam" id="PF02932">
    <property type="entry name" value="Neur_chan_memb"/>
    <property type="match status" value="1"/>
</dbReference>
<evidence type="ECO:0000259" key="3">
    <source>
        <dbReference type="Pfam" id="PF02932"/>
    </source>
</evidence>
<dbReference type="GO" id="GO:0016020">
    <property type="term" value="C:membrane"/>
    <property type="evidence" value="ECO:0007669"/>
    <property type="project" value="InterPro"/>
</dbReference>
<dbReference type="Gene3D" id="1.20.58.390">
    <property type="entry name" value="Neurotransmitter-gated ion-channel transmembrane domain"/>
    <property type="match status" value="1"/>
</dbReference>
<evidence type="ECO:0000313" key="4">
    <source>
        <dbReference type="EMBL" id="GMH74935.1"/>
    </source>
</evidence>
<dbReference type="PANTHER" id="PTHR18945">
    <property type="entry name" value="NEUROTRANSMITTER GATED ION CHANNEL"/>
    <property type="match status" value="1"/>
</dbReference>
<dbReference type="GO" id="GO:0005216">
    <property type="term" value="F:monoatomic ion channel activity"/>
    <property type="evidence" value="ECO:0007669"/>
    <property type="project" value="InterPro"/>
</dbReference>
<dbReference type="Proteomes" id="UP001165122">
    <property type="component" value="Unassembled WGS sequence"/>
</dbReference>
<dbReference type="InterPro" id="IPR006201">
    <property type="entry name" value="Neur_channel"/>
</dbReference>
<dbReference type="InterPro" id="IPR038050">
    <property type="entry name" value="Neuro_actylchol_rec"/>
</dbReference>
<evidence type="ECO:0000256" key="2">
    <source>
        <dbReference type="SAM" id="Phobius"/>
    </source>
</evidence>
<name>A0A9W7AW07_9STRA</name>
<gene>
    <name evidence="4" type="ORF">TrLO_g2018</name>
</gene>
<evidence type="ECO:0000256" key="1">
    <source>
        <dbReference type="SAM" id="MobiDB-lite"/>
    </source>
</evidence>
<dbReference type="AlphaFoldDB" id="A0A9W7AW07"/>
<feature type="compositionally biased region" description="Polar residues" evidence="1">
    <location>
        <begin position="533"/>
        <end position="545"/>
    </location>
</feature>
<keyword evidence="5" id="KW-1185">Reference proteome</keyword>